<dbReference type="EMBL" id="FRCS01000006">
    <property type="protein sequence ID" value="SHN38259.1"/>
    <property type="molecule type" value="Genomic_DNA"/>
</dbReference>
<dbReference type="Proteomes" id="UP000184440">
    <property type="component" value="Unassembled WGS sequence"/>
</dbReference>
<organism evidence="2 3">
    <name type="scientific">Cryptosporangium aurantiacum</name>
    <dbReference type="NCBI Taxonomy" id="134849"/>
    <lineage>
        <taxon>Bacteria</taxon>
        <taxon>Bacillati</taxon>
        <taxon>Actinomycetota</taxon>
        <taxon>Actinomycetes</taxon>
        <taxon>Cryptosporangiales</taxon>
        <taxon>Cryptosporangiaceae</taxon>
        <taxon>Cryptosporangium</taxon>
    </lineage>
</organism>
<reference evidence="2 3" key="1">
    <citation type="submission" date="2016-11" db="EMBL/GenBank/DDBJ databases">
        <authorList>
            <person name="Jaros S."/>
            <person name="Januszkiewicz K."/>
            <person name="Wedrychowicz H."/>
        </authorList>
    </citation>
    <scope>NUCLEOTIDE SEQUENCE [LARGE SCALE GENOMIC DNA]</scope>
    <source>
        <strain evidence="2 3">DSM 46144</strain>
    </source>
</reference>
<evidence type="ECO:0000256" key="1">
    <source>
        <dbReference type="SAM" id="MobiDB-lite"/>
    </source>
</evidence>
<dbReference type="AlphaFoldDB" id="A0A1M7R0K8"/>
<gene>
    <name evidence="2" type="ORF">SAMN05443668_10634</name>
</gene>
<evidence type="ECO:0000313" key="2">
    <source>
        <dbReference type="EMBL" id="SHN38259.1"/>
    </source>
</evidence>
<sequence>MGGVIFLPAAAVLVGGFAVGSAAVAGIRLAADAYVERQLAREAAAAQVNAAAQRYRALAERVAAARGRYGDSITALPEVPPVKARMDPQEAAVLEARLRAALDDGLCRFQSEFAAATTAELTSALAATAAHVAGLPRAPRGPAPELVQSVERILGRIDPSVGAVLIERIRGYATDALAASKSAAGRLVEDLRYLVDTANRGVAERRRRLRELAERLVGCPGEAADAVRRALVGAEDDPDPDWPALEAAVDRVVEAAIAAALQDYATRALRESLEAAGCFVEEDFDLLLAQERMAHIRRPGWDDVAVRVRLRPDADDQRTVHFNLVGPKDGNTEASAVEHEWCSTFDTVVEELARRQVGLSITARAEEGATELQRVDASRFPFERAEPSAEARPSRSRRADAPQIEQRRTERP</sequence>
<name>A0A1M7R0K8_9ACTN</name>
<feature type="region of interest" description="Disordered" evidence="1">
    <location>
        <begin position="368"/>
        <end position="412"/>
    </location>
</feature>
<evidence type="ECO:0000313" key="3">
    <source>
        <dbReference type="Proteomes" id="UP000184440"/>
    </source>
</evidence>
<keyword evidence="3" id="KW-1185">Reference proteome</keyword>
<protein>
    <submittedName>
        <fullName evidence="2">Uncharacterized protein</fullName>
    </submittedName>
</protein>
<dbReference type="STRING" id="134849.SAMN05443668_10634"/>
<accession>A0A1M7R0K8</accession>
<proteinExistence type="predicted"/>
<feature type="compositionally biased region" description="Basic and acidic residues" evidence="1">
    <location>
        <begin position="373"/>
        <end position="412"/>
    </location>
</feature>